<dbReference type="Proteomes" id="UP000533482">
    <property type="component" value="Unassembled WGS sequence"/>
</dbReference>
<evidence type="ECO:0000256" key="1">
    <source>
        <dbReference type="ARBA" id="ARBA00022485"/>
    </source>
</evidence>
<dbReference type="Pfam" id="PF12838">
    <property type="entry name" value="Fer4_7"/>
    <property type="match status" value="1"/>
</dbReference>
<dbReference type="GO" id="GO:0051539">
    <property type="term" value="F:4 iron, 4 sulfur cluster binding"/>
    <property type="evidence" value="ECO:0007669"/>
    <property type="project" value="UniProtKB-KW"/>
</dbReference>
<evidence type="ECO:0000256" key="5">
    <source>
        <dbReference type="ARBA" id="ARBA00023014"/>
    </source>
</evidence>
<dbReference type="GO" id="GO:0009060">
    <property type="term" value="P:aerobic respiration"/>
    <property type="evidence" value="ECO:0007669"/>
    <property type="project" value="TreeGrafter"/>
</dbReference>
<dbReference type="InterPro" id="IPR017896">
    <property type="entry name" value="4Fe4S_Fe-S-bd"/>
</dbReference>
<dbReference type="Proteomes" id="UP000486847">
    <property type="component" value="Unassembled WGS sequence"/>
</dbReference>
<keyword evidence="2" id="KW-0479">Metal-binding</keyword>
<dbReference type="EMBL" id="RNLZ01000013">
    <property type="protein sequence ID" value="MGE13768.1"/>
    <property type="molecule type" value="Genomic_DNA"/>
</dbReference>
<keyword evidence="4" id="KW-0408">Iron</keyword>
<dbReference type="EMBL" id="DABGYN010000005">
    <property type="protein sequence ID" value="HAJ0833376.1"/>
    <property type="molecule type" value="Genomic_DNA"/>
</dbReference>
<dbReference type="GO" id="GO:0003954">
    <property type="term" value="F:NADH dehydrogenase activity"/>
    <property type="evidence" value="ECO:0007669"/>
    <property type="project" value="TreeGrafter"/>
</dbReference>
<dbReference type="NCBIfam" id="NF006076">
    <property type="entry name" value="PRK08222.1"/>
    <property type="match status" value="1"/>
</dbReference>
<dbReference type="AlphaFoldDB" id="A0A0V9G399"/>
<evidence type="ECO:0000313" key="13">
    <source>
        <dbReference type="Proteomes" id="UP000533482"/>
    </source>
</evidence>
<evidence type="ECO:0000313" key="7">
    <source>
        <dbReference type="EMBL" id="EFE8671676.1"/>
    </source>
</evidence>
<keyword evidence="1" id="KW-0004">4Fe-4S</keyword>
<feature type="domain" description="4Fe-4S ferredoxin-type" evidence="6">
    <location>
        <begin position="66"/>
        <end position="95"/>
    </location>
</feature>
<evidence type="ECO:0000256" key="4">
    <source>
        <dbReference type="ARBA" id="ARBA00023004"/>
    </source>
</evidence>
<dbReference type="PANTHER" id="PTHR10849:SF35">
    <property type="entry name" value="FORMATE HYDROGENLYASE SUBUNIT 6-RELATED"/>
    <property type="match status" value="1"/>
</dbReference>
<organism evidence="9 11">
    <name type="scientific">Escherichia coli</name>
    <dbReference type="NCBI Taxonomy" id="562"/>
    <lineage>
        <taxon>Bacteria</taxon>
        <taxon>Pseudomonadati</taxon>
        <taxon>Pseudomonadota</taxon>
        <taxon>Gammaproteobacteria</taxon>
        <taxon>Enterobacterales</taxon>
        <taxon>Enterobacteriaceae</taxon>
        <taxon>Escherichia</taxon>
    </lineage>
</organism>
<accession>A0A0V9G399</accession>
<feature type="domain" description="4Fe-4S ferredoxin-type" evidence="6">
    <location>
        <begin position="31"/>
        <end position="60"/>
    </location>
</feature>
<dbReference type="PROSITE" id="PS00198">
    <property type="entry name" value="4FE4S_FER_1"/>
    <property type="match status" value="1"/>
</dbReference>
<evidence type="ECO:0000256" key="3">
    <source>
        <dbReference type="ARBA" id="ARBA00022737"/>
    </source>
</evidence>
<dbReference type="SUPFAM" id="SSF54862">
    <property type="entry name" value="4Fe-4S ferredoxins"/>
    <property type="match status" value="1"/>
</dbReference>
<keyword evidence="5" id="KW-0411">Iron-sulfur</keyword>
<evidence type="ECO:0000313" key="12">
    <source>
        <dbReference type="Proteomes" id="UP000486847"/>
    </source>
</evidence>
<dbReference type="Proteomes" id="UP000272336">
    <property type="component" value="Unassembled WGS sequence"/>
</dbReference>
<reference evidence="10 12" key="4">
    <citation type="submission" date="2019-10" db="EMBL/GenBank/DDBJ databases">
        <title>Comparative genomic analysis of antimicrobial resistant Escherichia coli of diverse origin.</title>
        <authorList>
            <person name="Ghatak S."/>
            <person name="Milton A.P."/>
            <person name="Rhetso K."/>
            <person name="Purkait D."/>
            <person name="Das S."/>
            <person name="Puro K.-U."/>
            <person name="Shakuntala I."/>
            <person name="Sen A."/>
            <person name="Sanjukta R."/>
            <person name="Priya G.B."/>
            <person name="Mawlong M."/>
            <person name="Lyngdoh V."/>
            <person name="Rynghang J."/>
            <person name="Mawphlang B.L."/>
        </authorList>
    </citation>
    <scope>NUCLEOTIDE SEQUENCE [LARGE SCALE GENOMIC DNA]</scope>
    <source>
        <strain evidence="10 12">SE161</strain>
    </source>
</reference>
<dbReference type="InterPro" id="IPR017900">
    <property type="entry name" value="4Fe4S_Fe_S_CS"/>
</dbReference>
<dbReference type="Gene3D" id="3.30.70.3270">
    <property type="match status" value="1"/>
</dbReference>
<evidence type="ECO:0000259" key="6">
    <source>
        <dbReference type="PROSITE" id="PS51379"/>
    </source>
</evidence>
<evidence type="ECO:0000313" key="11">
    <source>
        <dbReference type="Proteomes" id="UP000272336"/>
    </source>
</evidence>
<protein>
    <submittedName>
        <fullName evidence="9">Hydrogenase 4 subunit H</fullName>
    </submittedName>
</protein>
<keyword evidence="3" id="KW-0677">Repeat</keyword>
<proteinExistence type="predicted"/>
<dbReference type="PROSITE" id="PS51379">
    <property type="entry name" value="4FE4S_FER_2"/>
    <property type="match status" value="2"/>
</dbReference>
<dbReference type="NCBIfam" id="NF009053">
    <property type="entry name" value="PRK12387.1"/>
    <property type="match status" value="1"/>
</dbReference>
<dbReference type="InterPro" id="IPR010226">
    <property type="entry name" value="NADH_quinone_OxRdtase_chainI"/>
</dbReference>
<evidence type="ECO:0000313" key="9">
    <source>
        <dbReference type="EMBL" id="MGE13768.1"/>
    </source>
</evidence>
<evidence type="ECO:0000313" key="10">
    <source>
        <dbReference type="EMBL" id="MTE91745.1"/>
    </source>
</evidence>
<reference evidence="8" key="1">
    <citation type="journal article" date="2018" name="Genome Biol.">
        <title>SKESA: strategic k-mer extension for scrupulous assemblies.</title>
        <authorList>
            <person name="Souvorov A."/>
            <person name="Agarwala R."/>
            <person name="Lipman D.J."/>
        </authorList>
    </citation>
    <scope>NUCLEOTIDE SEQUENCE [LARGE SCALE GENOMIC DNA]</scope>
    <source>
        <strain evidence="8">EC00618</strain>
    </source>
</reference>
<gene>
    <name evidence="7" type="primary">hyfH</name>
    <name evidence="9" type="ORF">D9D43_09220</name>
    <name evidence="7" type="ORF">F7N46_00655</name>
    <name evidence="10" type="ORF">F9B07_23595</name>
    <name evidence="8" type="ORF">HL563_06425</name>
</gene>
<evidence type="ECO:0000313" key="8">
    <source>
        <dbReference type="EMBL" id="HAJ0833376.1"/>
    </source>
</evidence>
<dbReference type="GO" id="GO:0016020">
    <property type="term" value="C:membrane"/>
    <property type="evidence" value="ECO:0007669"/>
    <property type="project" value="InterPro"/>
</dbReference>
<dbReference type="RefSeq" id="WP_001551452.1">
    <property type="nucleotide sequence ID" value="NZ_AP021935.1"/>
</dbReference>
<reference evidence="8" key="3">
    <citation type="submission" date="2019-09" db="EMBL/GenBank/DDBJ databases">
        <authorList>
            <consortium name="NCBI Pathogen Detection Project"/>
        </authorList>
    </citation>
    <scope>NUCLEOTIDE SEQUENCE</scope>
    <source>
        <strain evidence="8">EC00618</strain>
    </source>
</reference>
<sequence length="181" mass="20191">MLKLLKTIMRAGTATVKYPFAPLEVSPGFRGKPDLMPSQCIACGACACACPANALTIQTDYQQNTRTWQLYLGRCIYCGRCEEVCPTRAIQLTNNFELTVTNKADLYTRATFHLQRCSRCERPFAPQKTVALAAELLAQQQNAPQNREMLRAQASVCPECKQRATLINDDTDEPLVAKEQL</sequence>
<reference evidence="9 11" key="2">
    <citation type="submission" date="2018-10" db="EMBL/GenBank/DDBJ databases">
        <authorList>
            <consortium name="NARMS: The National Antimicrobial Resistance Monitoring System"/>
        </authorList>
    </citation>
    <scope>NUCLEOTIDE SEQUENCE [LARGE SCALE GENOMIC DNA]</scope>
    <source>
        <strain evidence="9 11">CVM N17EC0060</strain>
        <strain evidence="7 13">FSIS11923834</strain>
    </source>
</reference>
<evidence type="ECO:0000256" key="2">
    <source>
        <dbReference type="ARBA" id="ARBA00022723"/>
    </source>
</evidence>
<dbReference type="PANTHER" id="PTHR10849">
    <property type="entry name" value="NADH DEHYDROGENASE UBIQUINONE IRON-SULFUR PROTEIN 8, MITOCHONDRIAL"/>
    <property type="match status" value="1"/>
</dbReference>
<comment type="caution">
    <text evidence="9">The sequence shown here is derived from an EMBL/GenBank/DDBJ whole genome shotgun (WGS) entry which is preliminary data.</text>
</comment>
<dbReference type="GO" id="GO:0046872">
    <property type="term" value="F:metal ion binding"/>
    <property type="evidence" value="ECO:0007669"/>
    <property type="project" value="UniProtKB-KW"/>
</dbReference>
<dbReference type="EMBL" id="WCEW01000041">
    <property type="protein sequence ID" value="MTE91745.1"/>
    <property type="molecule type" value="Genomic_DNA"/>
</dbReference>
<dbReference type="EMBL" id="AASOHJ010000001">
    <property type="protein sequence ID" value="EFE8671676.1"/>
    <property type="molecule type" value="Genomic_DNA"/>
</dbReference>
<name>A0A0V9G399_ECOLX</name>